<evidence type="ECO:0000313" key="5">
    <source>
        <dbReference type="Proteomes" id="UP000824469"/>
    </source>
</evidence>
<feature type="compositionally biased region" description="Basic and acidic residues" evidence="1">
    <location>
        <begin position="527"/>
        <end position="540"/>
    </location>
</feature>
<feature type="region of interest" description="Disordered" evidence="1">
    <location>
        <begin position="514"/>
        <end position="540"/>
    </location>
</feature>
<keyword evidence="5" id="KW-1185">Reference proteome</keyword>
<dbReference type="Pfam" id="PF24714">
    <property type="entry name" value="TOR1L1_N"/>
    <property type="match status" value="1"/>
</dbReference>
<keyword evidence="2" id="KW-0812">Transmembrane</keyword>
<feature type="non-terminal residue" evidence="4">
    <location>
        <position position="752"/>
    </location>
</feature>
<feature type="compositionally biased region" description="Basic residues" evidence="1">
    <location>
        <begin position="557"/>
        <end position="570"/>
    </location>
</feature>
<dbReference type="InterPro" id="IPR011989">
    <property type="entry name" value="ARM-like"/>
</dbReference>
<evidence type="ECO:0000256" key="2">
    <source>
        <dbReference type="SAM" id="Phobius"/>
    </source>
</evidence>
<dbReference type="InterPro" id="IPR033337">
    <property type="entry name" value="TORTIFOLIA1/SINE1-2"/>
</dbReference>
<evidence type="ECO:0000313" key="4">
    <source>
        <dbReference type="EMBL" id="KAH9310071.1"/>
    </source>
</evidence>
<dbReference type="GO" id="GO:0008017">
    <property type="term" value="F:microtubule binding"/>
    <property type="evidence" value="ECO:0007669"/>
    <property type="project" value="InterPro"/>
</dbReference>
<name>A0AA38KY71_TAXCH</name>
<keyword evidence="2" id="KW-0472">Membrane</keyword>
<feature type="region of interest" description="Disordered" evidence="1">
    <location>
        <begin position="557"/>
        <end position="583"/>
    </location>
</feature>
<dbReference type="Gene3D" id="1.25.10.10">
    <property type="entry name" value="Leucine-rich Repeat Variant"/>
    <property type="match status" value="1"/>
</dbReference>
<evidence type="ECO:0000256" key="1">
    <source>
        <dbReference type="SAM" id="MobiDB-lite"/>
    </source>
</evidence>
<reference evidence="4 5" key="1">
    <citation type="journal article" date="2021" name="Nat. Plants">
        <title>The Taxus genome provides insights into paclitaxel biosynthesis.</title>
        <authorList>
            <person name="Xiong X."/>
            <person name="Gou J."/>
            <person name="Liao Q."/>
            <person name="Li Y."/>
            <person name="Zhou Q."/>
            <person name="Bi G."/>
            <person name="Li C."/>
            <person name="Du R."/>
            <person name="Wang X."/>
            <person name="Sun T."/>
            <person name="Guo L."/>
            <person name="Liang H."/>
            <person name="Lu P."/>
            <person name="Wu Y."/>
            <person name="Zhang Z."/>
            <person name="Ro D.K."/>
            <person name="Shang Y."/>
            <person name="Huang S."/>
            <person name="Yan J."/>
        </authorList>
    </citation>
    <scope>NUCLEOTIDE SEQUENCE [LARGE SCALE GENOMIC DNA]</scope>
    <source>
        <strain evidence="4">Ta-2019</strain>
    </source>
</reference>
<dbReference type="InterPro" id="IPR016024">
    <property type="entry name" value="ARM-type_fold"/>
</dbReference>
<dbReference type="EMBL" id="JAHRHJ020000007">
    <property type="protein sequence ID" value="KAH9310071.1"/>
    <property type="molecule type" value="Genomic_DNA"/>
</dbReference>
<protein>
    <recommendedName>
        <fullName evidence="3">TORTIFOLIA1/SINE1-2 N-terminal domain-containing protein</fullName>
    </recommendedName>
</protein>
<dbReference type="AlphaFoldDB" id="A0AA38KY71"/>
<dbReference type="Proteomes" id="UP000824469">
    <property type="component" value="Unassembled WGS sequence"/>
</dbReference>
<proteinExistence type="predicted"/>
<dbReference type="SUPFAM" id="SSF48371">
    <property type="entry name" value="ARM repeat"/>
    <property type="match status" value="1"/>
</dbReference>
<dbReference type="PANTHER" id="PTHR31355">
    <property type="entry name" value="MICROTUBULE-ASSOCIATED PROTEIN TORTIFOLIA1"/>
    <property type="match status" value="1"/>
</dbReference>
<organism evidence="4 5">
    <name type="scientific">Taxus chinensis</name>
    <name type="common">Chinese yew</name>
    <name type="synonym">Taxus wallichiana var. chinensis</name>
    <dbReference type="NCBI Taxonomy" id="29808"/>
    <lineage>
        <taxon>Eukaryota</taxon>
        <taxon>Viridiplantae</taxon>
        <taxon>Streptophyta</taxon>
        <taxon>Embryophyta</taxon>
        <taxon>Tracheophyta</taxon>
        <taxon>Spermatophyta</taxon>
        <taxon>Pinopsida</taxon>
        <taxon>Pinidae</taxon>
        <taxon>Conifers II</taxon>
        <taxon>Cupressales</taxon>
        <taxon>Taxaceae</taxon>
        <taxon>Taxus</taxon>
    </lineage>
</organism>
<evidence type="ECO:0000259" key="3">
    <source>
        <dbReference type="Pfam" id="PF24714"/>
    </source>
</evidence>
<accession>A0AA38KY71</accession>
<feature type="transmembrane region" description="Helical" evidence="2">
    <location>
        <begin position="719"/>
        <end position="740"/>
    </location>
</feature>
<gene>
    <name evidence="4" type="ORF">KI387_037982</name>
</gene>
<dbReference type="InterPro" id="IPR057600">
    <property type="entry name" value="TORTIFOLIA1/SINE1-2_N"/>
</dbReference>
<dbReference type="PANTHER" id="PTHR31355:SF4">
    <property type="entry name" value="TOG DOMAIN-CONTAINING PROTEIN"/>
    <property type="match status" value="1"/>
</dbReference>
<feature type="region of interest" description="Disordered" evidence="1">
    <location>
        <begin position="366"/>
        <end position="390"/>
    </location>
</feature>
<feature type="domain" description="TORTIFOLIA1/SINE1-2 N-terminal" evidence="3">
    <location>
        <begin position="40"/>
        <end position="296"/>
    </location>
</feature>
<comment type="caution">
    <text evidence="4">The sequence shown here is derived from an EMBL/GenBank/DDBJ whole genome shotgun (WGS) entry which is preliminary data.</text>
</comment>
<sequence length="752" mass="83370">GEGGLLPIYTRAKGKETMEQVIRPQSEQDPDKAFDSRKSTMHSCVQQLDKDAIPQFLARLSELRNGQASGQHSISWYEVMAREHGKLITPYISEIMRNVLRALSSDAPSLDLQQACSKVVSALARYTIEPSSFERQRECVIRDLANPLLEVLLGNAQSLAEGAAMCLQALANTEVWKFAPEDIVNEVCLRVTGALEEKGTQTIDHMKLACSLAKHNSLILEPYGRSLLKAAVDILDTGNWQQRLHAVQMINILLKSVESDVLASEILIAITNMERCRFDRIPSIRSAASETLQIAKAIAIERGIDVIYESFSNDVEISNEDMTSQKSIYCGVSDFLQDTQTDSYTDSPVSSWHSFNTKYQTPSVLGSATGARRSHSLNGSQGHYSDSIDDGSFSGKIRDSSFMHSDISNTKRPNAGTDVNIEQTPCSFLNHRGKDGESRGHSFQKAQLENGVVSEVDAEVDVECEREIGTSGRNYSGGSRKTRLHMFGQKESSDASTCDKDCNERTHSFWINYTKSPLPSDVDEKEDTERPKKSEYQTRADDMNVFSIPRVFVRSLKHHSSPKSTSRKSQSKNEFTDFTDGNYDEYDALRGENNRQMTDVLKGQLLLDKLESVADGLSDRSNSIEGSVQNSSVWSESVQRSNSLSPSSSNLFQDVSGNDEDYLTTLPTVPDEGTSRMDDMNCHTAEVDSVEGSVDSSEFEETSAFCRGRTKVMYCIESVLGGSLCAVLAVPVTMVVVKLFSMQEQYHVMLPT</sequence>
<dbReference type="GO" id="GO:0005874">
    <property type="term" value="C:microtubule"/>
    <property type="evidence" value="ECO:0007669"/>
    <property type="project" value="InterPro"/>
</dbReference>
<dbReference type="OMA" id="HETSAFW"/>
<keyword evidence="2" id="KW-1133">Transmembrane helix</keyword>